<dbReference type="EMBL" id="JAPDRL010000008">
    <property type="protein sequence ID" value="KAJ9668252.1"/>
    <property type="molecule type" value="Genomic_DNA"/>
</dbReference>
<keyword evidence="3" id="KW-1185">Reference proteome</keyword>
<feature type="transmembrane region" description="Helical" evidence="1">
    <location>
        <begin position="33"/>
        <end position="51"/>
    </location>
</feature>
<protein>
    <submittedName>
        <fullName evidence="2">Uncharacterized protein</fullName>
    </submittedName>
</protein>
<proteinExistence type="predicted"/>
<keyword evidence="1" id="KW-1133">Transmembrane helix</keyword>
<keyword evidence="1" id="KW-0472">Membrane</keyword>
<name>A0ABQ9P0X6_9PEZI</name>
<dbReference type="Proteomes" id="UP001172684">
    <property type="component" value="Unassembled WGS sequence"/>
</dbReference>
<sequence>MVSRREMARDDAVPMATRPPPLPASKLPAPLRFPLLVILSLSSSFFLYTFFSGFMGNELAGVSRTVNENWQVASLLGWKILELGIGWYGNFDDLDVVALTILSHAPYVYLLSTFYEISPLTTLLTLGIDTAAIALPIRLLRPRSPPHNPAAPRAAVPNRFIIHDFSVRLLLMMLGTAVYASIMYAALCTNLTVWLATHFDGVRTFERAHAASLQALCVTMWPLGWAAREFLFTPAVGAQSSLKDITHEHFNPATASLAETLAWNFGFGAHSKHSKRARVLALRTAVLVGFVGLNTWVQTYGSLEGADAMGAAGYAALWAMAGLATGGVFGWVGDV</sequence>
<evidence type="ECO:0000313" key="2">
    <source>
        <dbReference type="EMBL" id="KAJ9668252.1"/>
    </source>
</evidence>
<evidence type="ECO:0000313" key="3">
    <source>
        <dbReference type="Proteomes" id="UP001172684"/>
    </source>
</evidence>
<evidence type="ECO:0000256" key="1">
    <source>
        <dbReference type="SAM" id="Phobius"/>
    </source>
</evidence>
<comment type="caution">
    <text evidence="2">The sequence shown here is derived from an EMBL/GenBank/DDBJ whole genome shotgun (WGS) entry which is preliminary data.</text>
</comment>
<organism evidence="2 3">
    <name type="scientific">Coniosporium apollinis</name>
    <dbReference type="NCBI Taxonomy" id="61459"/>
    <lineage>
        <taxon>Eukaryota</taxon>
        <taxon>Fungi</taxon>
        <taxon>Dikarya</taxon>
        <taxon>Ascomycota</taxon>
        <taxon>Pezizomycotina</taxon>
        <taxon>Dothideomycetes</taxon>
        <taxon>Dothideomycetes incertae sedis</taxon>
        <taxon>Coniosporium</taxon>
    </lineage>
</organism>
<reference evidence="2" key="1">
    <citation type="submission" date="2022-10" db="EMBL/GenBank/DDBJ databases">
        <title>Culturing micro-colonial fungi from biological soil crusts in the Mojave desert and describing Neophaeococcomyces mojavensis, and introducing the new genera and species Taxawa tesnikishii.</title>
        <authorList>
            <person name="Kurbessoian T."/>
            <person name="Stajich J.E."/>
        </authorList>
    </citation>
    <scope>NUCLEOTIDE SEQUENCE</scope>
    <source>
        <strain evidence="2">TK_1</strain>
    </source>
</reference>
<keyword evidence="1" id="KW-0812">Transmembrane</keyword>
<feature type="transmembrane region" description="Helical" evidence="1">
    <location>
        <begin position="169"/>
        <end position="196"/>
    </location>
</feature>
<feature type="transmembrane region" description="Helical" evidence="1">
    <location>
        <begin position="280"/>
        <end position="299"/>
    </location>
</feature>
<gene>
    <name evidence="2" type="ORF">H2201_001682</name>
</gene>
<accession>A0ABQ9P0X6</accession>
<feature type="transmembrane region" description="Helical" evidence="1">
    <location>
        <begin position="311"/>
        <end position="332"/>
    </location>
</feature>